<comment type="caution">
    <text evidence="1">The sequence shown here is derived from an EMBL/GenBank/DDBJ whole genome shotgun (WGS) entry which is preliminary data.</text>
</comment>
<sequence length="89" mass="9790">MTKSVIQPLESYRLAQYVVPIRCHICDSDNTVDSEFCTHCLAPMGLAHQVANAKVMPQMIGVLGAASAGKTVYLGMLMDMLSRQPHRIQ</sequence>
<dbReference type="EMBL" id="BARS01009197">
    <property type="protein sequence ID" value="GAF71252.1"/>
    <property type="molecule type" value="Genomic_DNA"/>
</dbReference>
<feature type="non-terminal residue" evidence="1">
    <location>
        <position position="89"/>
    </location>
</feature>
<gene>
    <name evidence="1" type="ORF">S01H1_17352</name>
</gene>
<name>X0S5P5_9ZZZZ</name>
<organism evidence="1">
    <name type="scientific">marine sediment metagenome</name>
    <dbReference type="NCBI Taxonomy" id="412755"/>
    <lineage>
        <taxon>unclassified sequences</taxon>
        <taxon>metagenomes</taxon>
        <taxon>ecological metagenomes</taxon>
    </lineage>
</organism>
<proteinExistence type="predicted"/>
<accession>X0S5P5</accession>
<reference evidence="1" key="1">
    <citation type="journal article" date="2014" name="Front. Microbiol.">
        <title>High frequency of phylogenetically diverse reductive dehalogenase-homologous genes in deep subseafloor sedimentary metagenomes.</title>
        <authorList>
            <person name="Kawai M."/>
            <person name="Futagami T."/>
            <person name="Toyoda A."/>
            <person name="Takaki Y."/>
            <person name="Nishi S."/>
            <person name="Hori S."/>
            <person name="Arai W."/>
            <person name="Tsubouchi T."/>
            <person name="Morono Y."/>
            <person name="Uchiyama I."/>
            <person name="Ito T."/>
            <person name="Fujiyama A."/>
            <person name="Inagaki F."/>
            <person name="Takami H."/>
        </authorList>
    </citation>
    <scope>NUCLEOTIDE SEQUENCE</scope>
    <source>
        <strain evidence="1">Expedition CK06-06</strain>
    </source>
</reference>
<dbReference type="AlphaFoldDB" id="X0S5P5"/>
<protein>
    <submittedName>
        <fullName evidence="1">Uncharacterized protein</fullName>
    </submittedName>
</protein>
<evidence type="ECO:0000313" key="1">
    <source>
        <dbReference type="EMBL" id="GAF71252.1"/>
    </source>
</evidence>